<keyword evidence="8 10" id="KW-0131">Cell cycle</keyword>
<reference evidence="14" key="1">
    <citation type="journal article" date="2019" name="Int. J. Syst. Evol. Microbiol.">
        <title>The Global Catalogue of Microorganisms (GCM) 10K type strain sequencing project: providing services to taxonomists for standard genome sequencing and annotation.</title>
        <authorList>
            <consortium name="The Broad Institute Genomics Platform"/>
            <consortium name="The Broad Institute Genome Sequencing Center for Infectious Disease"/>
            <person name="Wu L."/>
            <person name="Ma J."/>
        </authorList>
    </citation>
    <scope>NUCLEOTIDE SEQUENCE [LARGE SCALE GENOMIC DNA]</scope>
    <source>
        <strain evidence="14">DFY28</strain>
    </source>
</reference>
<evidence type="ECO:0000256" key="1">
    <source>
        <dbReference type="ARBA" id="ARBA00022475"/>
    </source>
</evidence>
<comment type="function">
    <text evidence="10">Cell wall formation. Catalyzes the transfer of a GlcNAc subunit on undecaprenyl-pyrophosphoryl-MurNAc-pentapeptide (lipid intermediate I) to form undecaprenyl-pyrophosphoryl-MurNAc-(pentapeptide)GlcNAc (lipid intermediate II).</text>
</comment>
<organism evidence="13 14">
    <name type="scientific">Phenylobacterium terrae</name>
    <dbReference type="NCBI Taxonomy" id="2665495"/>
    <lineage>
        <taxon>Bacteria</taxon>
        <taxon>Pseudomonadati</taxon>
        <taxon>Pseudomonadota</taxon>
        <taxon>Alphaproteobacteria</taxon>
        <taxon>Caulobacterales</taxon>
        <taxon>Caulobacteraceae</taxon>
        <taxon>Phenylobacterium</taxon>
    </lineage>
</organism>
<dbReference type="Pfam" id="PF04101">
    <property type="entry name" value="Glyco_tran_28_C"/>
    <property type="match status" value="1"/>
</dbReference>
<keyword evidence="5 10" id="KW-0133">Cell shape</keyword>
<keyword evidence="9 10" id="KW-0961">Cell wall biogenesis/degradation</keyword>
<dbReference type="HAMAP" id="MF_00033">
    <property type="entry name" value="MurG"/>
    <property type="match status" value="1"/>
</dbReference>
<dbReference type="Pfam" id="PF03033">
    <property type="entry name" value="Glyco_transf_28"/>
    <property type="match status" value="1"/>
</dbReference>
<comment type="caution">
    <text evidence="10">Lacks conserved residue(s) required for the propagation of feature annotation.</text>
</comment>
<feature type="binding site" evidence="10">
    <location>
        <position position="163"/>
    </location>
    <ligand>
        <name>UDP-N-acetyl-alpha-D-glucosamine</name>
        <dbReference type="ChEBI" id="CHEBI:57705"/>
    </ligand>
</feature>
<evidence type="ECO:0000256" key="2">
    <source>
        <dbReference type="ARBA" id="ARBA00022618"/>
    </source>
</evidence>
<dbReference type="InterPro" id="IPR006009">
    <property type="entry name" value="GlcNAc_MurG"/>
</dbReference>
<dbReference type="EC" id="2.4.1.227" evidence="10"/>
<gene>
    <name evidence="10" type="primary">murG</name>
    <name evidence="13" type="ORF">ACFSC0_07245</name>
</gene>
<feature type="binding site" evidence="10">
    <location>
        <position position="189"/>
    </location>
    <ligand>
        <name>UDP-N-acetyl-alpha-D-glucosamine</name>
        <dbReference type="ChEBI" id="CHEBI:57705"/>
    </ligand>
</feature>
<sequence>MRQKAVALGAGGTGGHLFPAQALASELCRRGWQVTLLTDDRGAAFAGQASRDTVALPASRIGGGVSGKARAAAVIASATWKARRLLRERQARGLVGFGGYPSFAPALAAKSLGLPLLLHEQATKFSLANQKLLGAATRVALSFPIEHGRRDADKFVLTGPPVRPEIAAAAGAPFPTLDGSIRLLVVGGSQAAAVFGEQIPRAVLQLPDDLRARLRLALQYRGDDAEDVRARLEANGVATTVAPFFHDMADQLVAAHLVICRAGASTAADLTAVGRPAIFIPIPRGGSADEQDRNARAFERAGAGWRLAQVDLEAGLLAPLLRALLSGDALAEAAAASAKLGRADGAARLADLVEQTLA</sequence>
<evidence type="ECO:0000256" key="10">
    <source>
        <dbReference type="HAMAP-Rule" id="MF_00033"/>
    </source>
</evidence>
<dbReference type="RefSeq" id="WP_377284329.1">
    <property type="nucleotide sequence ID" value="NZ_JBHRSI010000015.1"/>
</dbReference>
<feature type="binding site" evidence="10">
    <location>
        <position position="291"/>
    </location>
    <ligand>
        <name>UDP-N-acetyl-alpha-D-glucosamine</name>
        <dbReference type="ChEBI" id="CHEBI:57705"/>
    </ligand>
</feature>
<keyword evidence="2 10" id="KW-0132">Cell division</keyword>
<keyword evidence="7 10" id="KW-0472">Membrane</keyword>
<keyword evidence="3 10" id="KW-0328">Glycosyltransferase</keyword>
<feature type="domain" description="Glycosyl transferase family 28 C-terminal" evidence="12">
    <location>
        <begin position="183"/>
        <end position="348"/>
    </location>
</feature>
<dbReference type="PANTHER" id="PTHR21015:SF22">
    <property type="entry name" value="GLYCOSYLTRANSFERASE"/>
    <property type="match status" value="1"/>
</dbReference>
<feature type="domain" description="Glycosyltransferase family 28 N-terminal" evidence="11">
    <location>
        <begin position="6"/>
        <end position="140"/>
    </location>
</feature>
<dbReference type="InterPro" id="IPR004276">
    <property type="entry name" value="GlycoTrans_28_N"/>
</dbReference>
<dbReference type="Proteomes" id="UP001597237">
    <property type="component" value="Unassembled WGS sequence"/>
</dbReference>
<evidence type="ECO:0000259" key="11">
    <source>
        <dbReference type="Pfam" id="PF03033"/>
    </source>
</evidence>
<comment type="pathway">
    <text evidence="10">Cell wall biogenesis; peptidoglycan biosynthesis.</text>
</comment>
<comment type="similarity">
    <text evidence="10">Belongs to the glycosyltransferase 28 family. MurG subfamily.</text>
</comment>
<comment type="caution">
    <text evidence="13">The sequence shown here is derived from an EMBL/GenBank/DDBJ whole genome shotgun (WGS) entry which is preliminary data.</text>
</comment>
<comment type="subcellular location">
    <subcellularLocation>
        <location evidence="10">Cell membrane</location>
        <topology evidence="10">Peripheral membrane protein</topology>
        <orientation evidence="10">Cytoplasmic side</orientation>
    </subcellularLocation>
</comment>
<keyword evidence="14" id="KW-1185">Reference proteome</keyword>
<comment type="catalytic activity">
    <reaction evidence="10">
        <text>di-trans,octa-cis-undecaprenyl diphospho-N-acetyl-alpha-D-muramoyl-L-alanyl-D-glutamyl-meso-2,6-diaminopimeloyl-D-alanyl-D-alanine + UDP-N-acetyl-alpha-D-glucosamine = di-trans,octa-cis-undecaprenyl diphospho-[N-acetyl-alpha-D-glucosaminyl-(1-&gt;4)]-N-acetyl-alpha-D-muramoyl-L-alanyl-D-glutamyl-meso-2,6-diaminopimeloyl-D-alanyl-D-alanine + UDP + H(+)</text>
        <dbReference type="Rhea" id="RHEA:31227"/>
        <dbReference type="ChEBI" id="CHEBI:15378"/>
        <dbReference type="ChEBI" id="CHEBI:57705"/>
        <dbReference type="ChEBI" id="CHEBI:58223"/>
        <dbReference type="ChEBI" id="CHEBI:61387"/>
        <dbReference type="ChEBI" id="CHEBI:61388"/>
        <dbReference type="EC" id="2.4.1.227"/>
    </reaction>
</comment>
<evidence type="ECO:0000256" key="7">
    <source>
        <dbReference type="ARBA" id="ARBA00023136"/>
    </source>
</evidence>
<name>A0ABW4MZN0_9CAUL</name>
<evidence type="ECO:0000259" key="12">
    <source>
        <dbReference type="Pfam" id="PF04101"/>
    </source>
</evidence>
<keyword evidence="4 10" id="KW-0808">Transferase</keyword>
<dbReference type="InterPro" id="IPR007235">
    <property type="entry name" value="Glyco_trans_28_C"/>
</dbReference>
<accession>A0ABW4MZN0</accession>
<keyword evidence="6 10" id="KW-0573">Peptidoglycan synthesis</keyword>
<feature type="binding site" evidence="10">
    <location>
        <begin position="13"/>
        <end position="15"/>
    </location>
    <ligand>
        <name>UDP-N-acetyl-alpha-D-glucosamine</name>
        <dbReference type="ChEBI" id="CHEBI:57705"/>
    </ligand>
</feature>
<evidence type="ECO:0000256" key="3">
    <source>
        <dbReference type="ARBA" id="ARBA00022676"/>
    </source>
</evidence>
<evidence type="ECO:0000313" key="13">
    <source>
        <dbReference type="EMBL" id="MFD1783184.1"/>
    </source>
</evidence>
<keyword evidence="1 10" id="KW-1003">Cell membrane</keyword>
<evidence type="ECO:0000256" key="4">
    <source>
        <dbReference type="ARBA" id="ARBA00022679"/>
    </source>
</evidence>
<evidence type="ECO:0000256" key="5">
    <source>
        <dbReference type="ARBA" id="ARBA00022960"/>
    </source>
</evidence>
<evidence type="ECO:0000256" key="8">
    <source>
        <dbReference type="ARBA" id="ARBA00023306"/>
    </source>
</evidence>
<dbReference type="PANTHER" id="PTHR21015">
    <property type="entry name" value="UDP-N-ACETYLGLUCOSAMINE--N-ACETYLMURAMYL-(PENTAPEPTIDE) PYROPHOSPHORYL-UNDECAPRENOL N-ACETYLGLUCOSAMINE TRANSFERASE 1"/>
    <property type="match status" value="1"/>
</dbReference>
<evidence type="ECO:0000256" key="9">
    <source>
        <dbReference type="ARBA" id="ARBA00023316"/>
    </source>
</evidence>
<evidence type="ECO:0000313" key="14">
    <source>
        <dbReference type="Proteomes" id="UP001597237"/>
    </source>
</evidence>
<dbReference type="EMBL" id="JBHUEY010000001">
    <property type="protein sequence ID" value="MFD1783184.1"/>
    <property type="molecule type" value="Genomic_DNA"/>
</dbReference>
<dbReference type="CDD" id="cd03785">
    <property type="entry name" value="GT28_MurG"/>
    <property type="match status" value="1"/>
</dbReference>
<protein>
    <recommendedName>
        <fullName evidence="10">UDP-N-acetylglucosamine--N-acetylmuramyl-(pentapeptide) pyrophosphoryl-undecaprenol N-acetylglucosamine transferase</fullName>
        <ecNumber evidence="10">2.4.1.227</ecNumber>
    </recommendedName>
    <alternativeName>
        <fullName evidence="10">Undecaprenyl-PP-MurNAc-pentapeptide-UDPGlcNAc GlcNAc transferase</fullName>
    </alternativeName>
</protein>
<dbReference type="SUPFAM" id="SSF53756">
    <property type="entry name" value="UDP-Glycosyltransferase/glycogen phosphorylase"/>
    <property type="match status" value="1"/>
</dbReference>
<proteinExistence type="inferred from homology"/>
<evidence type="ECO:0000256" key="6">
    <source>
        <dbReference type="ARBA" id="ARBA00022984"/>
    </source>
</evidence>
<dbReference type="Gene3D" id="3.40.50.2000">
    <property type="entry name" value="Glycogen Phosphorylase B"/>
    <property type="match status" value="2"/>
</dbReference>